<sequence length="753" mass="87573">MIQVKLSIIILNYNSDNNTICCIESIKRSRFDTRYEIIVVDNSDKKSLDRKLRTSHKGVVYIKSKNRGYGAGNNLGIKYAKGEYIFIINPDSIVFPKTLQTLSGYLDKNPDTAIVAPNLYDKNEKLFIQMGSRELTPIRAIFSLSLLNKVFPKNPVSKRYYLFDKPLDCLREADAVPGSAFMMRKAIFVKAGKFDENMFLYFEESDLGKRIRKMEYKIVINPKAKVIHKWEAVKENENLGKHFQDSRLYYLRKHFGIVPALISEAVCRLSFYDIAFIMIFIIGAFFRFYKIDSQFYFDSETADNLLVMKNQIENRTIPLVGPPTSHPWLYFAPLFYWLYIPIMIITKYEPLYHFIFGNIINLLSVILYYIVVKIYWGKKTAILTSIFMSFSPYLITFSWSARFYTYVLPLSAVYLHFLFKSFLDSKYIFWLFLILGVFCSFHYTPIILLPITMLIFLLKRMKIDRYVLLSGIAGFVIPVIPLIIDGIKNNFSMLVKFLIWIPYRLFGFTGVTSEKEIFSTKTSVLSIMTYFNCLFGISSNYIFISFVIASIFIIVIARSFAASHMRNIFISPHNQNTVVTLYIVLLSLIFLFLHGEAPMHYYLFITPMLFILIAKALLLMVGHYKHIVLVTFFAIIIIMIFSDLSLINCRDKSDSYNILEKATEIIAEDCNGCHYKLKRIGENDDFTRDFAQNYQYLLEMKGINPTAVGDIIISSEIPEIEYTIVENIKMKEYLEEEEILFDENGIVILKRLI</sequence>
<protein>
    <submittedName>
        <fullName evidence="3">Glycosyl transferase family 2</fullName>
    </submittedName>
</protein>
<feature type="transmembrane region" description="Helical" evidence="1">
    <location>
        <begin position="383"/>
        <end position="407"/>
    </location>
</feature>
<organism evidence="3 4">
    <name type="scientific">Candidatus Woesebacteria bacterium GW2011_GWC1_38_13</name>
    <dbReference type="NCBI Taxonomy" id="1618583"/>
    <lineage>
        <taxon>Bacteria</taxon>
        <taxon>Candidatus Woeseibacteriota</taxon>
    </lineage>
</organism>
<feature type="domain" description="Glycosyltransferase 2-like" evidence="2">
    <location>
        <begin position="7"/>
        <end position="185"/>
    </location>
</feature>
<dbReference type="Pfam" id="PF00535">
    <property type="entry name" value="Glycos_transf_2"/>
    <property type="match status" value="1"/>
</dbReference>
<dbReference type="GO" id="GO:0016740">
    <property type="term" value="F:transferase activity"/>
    <property type="evidence" value="ECO:0007669"/>
    <property type="project" value="UniProtKB-KW"/>
</dbReference>
<feature type="transmembrane region" description="Helical" evidence="1">
    <location>
        <begin position="351"/>
        <end position="371"/>
    </location>
</feature>
<feature type="transmembrane region" description="Helical" evidence="1">
    <location>
        <begin position="601"/>
        <end position="620"/>
    </location>
</feature>
<dbReference type="EMBL" id="LBUE01000008">
    <property type="protein sequence ID" value="KKQ56214.1"/>
    <property type="molecule type" value="Genomic_DNA"/>
</dbReference>
<name>A0A0G0L489_9BACT</name>
<keyword evidence="1" id="KW-0472">Membrane</keyword>
<evidence type="ECO:0000313" key="3">
    <source>
        <dbReference type="EMBL" id="KKQ56214.1"/>
    </source>
</evidence>
<dbReference type="SUPFAM" id="SSF53448">
    <property type="entry name" value="Nucleotide-diphospho-sugar transferases"/>
    <property type="match status" value="1"/>
</dbReference>
<feature type="transmembrane region" description="Helical" evidence="1">
    <location>
        <begin position="465"/>
        <end position="484"/>
    </location>
</feature>
<dbReference type="InterPro" id="IPR029044">
    <property type="entry name" value="Nucleotide-diphossugar_trans"/>
</dbReference>
<accession>A0A0G0L489</accession>
<dbReference type="AlphaFoldDB" id="A0A0G0L489"/>
<feature type="transmembrane region" description="Helical" evidence="1">
    <location>
        <begin position="529"/>
        <end position="557"/>
    </location>
</feature>
<dbReference type="PANTHER" id="PTHR43179:SF7">
    <property type="entry name" value="RHAMNOSYLTRANSFERASE WBBL"/>
    <property type="match status" value="1"/>
</dbReference>
<feature type="transmembrane region" description="Helical" evidence="1">
    <location>
        <begin position="627"/>
        <end position="647"/>
    </location>
</feature>
<evidence type="ECO:0000259" key="2">
    <source>
        <dbReference type="Pfam" id="PF00535"/>
    </source>
</evidence>
<feature type="transmembrane region" description="Helical" evidence="1">
    <location>
        <begin position="269"/>
        <end position="289"/>
    </location>
</feature>
<comment type="caution">
    <text evidence="3">The sequence shown here is derived from an EMBL/GenBank/DDBJ whole genome shotgun (WGS) entry which is preliminary data.</text>
</comment>
<dbReference type="InterPro" id="IPR001173">
    <property type="entry name" value="Glyco_trans_2-like"/>
</dbReference>
<evidence type="ECO:0000313" key="4">
    <source>
        <dbReference type="Proteomes" id="UP000034096"/>
    </source>
</evidence>
<dbReference type="STRING" id="1618583.US75_C0008G0009"/>
<keyword evidence="1" id="KW-1133">Transmembrane helix</keyword>
<feature type="transmembrane region" description="Helical" evidence="1">
    <location>
        <begin position="427"/>
        <end position="458"/>
    </location>
</feature>
<feature type="transmembrane region" description="Helical" evidence="1">
    <location>
        <begin position="328"/>
        <end position="345"/>
    </location>
</feature>
<dbReference type="PATRIC" id="fig|1618583.3.peg.396"/>
<dbReference type="Gene3D" id="3.90.550.10">
    <property type="entry name" value="Spore Coat Polysaccharide Biosynthesis Protein SpsA, Chain A"/>
    <property type="match status" value="1"/>
</dbReference>
<keyword evidence="1" id="KW-0812">Transmembrane</keyword>
<keyword evidence="3" id="KW-0808">Transferase</keyword>
<dbReference type="CDD" id="cd04186">
    <property type="entry name" value="GT_2_like_c"/>
    <property type="match status" value="1"/>
</dbReference>
<evidence type="ECO:0000256" key="1">
    <source>
        <dbReference type="SAM" id="Phobius"/>
    </source>
</evidence>
<dbReference type="PANTHER" id="PTHR43179">
    <property type="entry name" value="RHAMNOSYLTRANSFERASE WBBL"/>
    <property type="match status" value="1"/>
</dbReference>
<proteinExistence type="predicted"/>
<gene>
    <name evidence="3" type="ORF">US75_C0008G0009</name>
</gene>
<reference evidence="3 4" key="1">
    <citation type="journal article" date="2015" name="Nature">
        <title>rRNA introns, odd ribosomes, and small enigmatic genomes across a large radiation of phyla.</title>
        <authorList>
            <person name="Brown C.T."/>
            <person name="Hug L.A."/>
            <person name="Thomas B.C."/>
            <person name="Sharon I."/>
            <person name="Castelle C.J."/>
            <person name="Singh A."/>
            <person name="Wilkins M.J."/>
            <person name="Williams K.H."/>
            <person name="Banfield J.F."/>
        </authorList>
    </citation>
    <scope>NUCLEOTIDE SEQUENCE [LARGE SCALE GENOMIC DNA]</scope>
</reference>
<feature type="transmembrane region" description="Helical" evidence="1">
    <location>
        <begin position="578"/>
        <end position="595"/>
    </location>
</feature>
<dbReference type="Proteomes" id="UP000034096">
    <property type="component" value="Unassembled WGS sequence"/>
</dbReference>